<dbReference type="AlphaFoldDB" id="A0A815G3I3"/>
<dbReference type="PROSITE" id="PS00285">
    <property type="entry name" value="POTATO_INHIBITOR"/>
    <property type="match status" value="1"/>
</dbReference>
<dbReference type="InterPro" id="IPR039366">
    <property type="entry name" value="Pilotin"/>
</dbReference>
<dbReference type="InterPro" id="IPR036354">
    <property type="entry name" value="Prot_inh_pot1_sf"/>
</dbReference>
<dbReference type="EMBL" id="CAJNOT010002654">
    <property type="protein sequence ID" value="CAF1333808.1"/>
    <property type="molecule type" value="Genomic_DNA"/>
</dbReference>
<protein>
    <submittedName>
        <fullName evidence="4">Uncharacterized protein</fullName>
    </submittedName>
</protein>
<dbReference type="SUPFAM" id="SSF54654">
    <property type="entry name" value="CI-2 family of serine protease inhibitors"/>
    <property type="match status" value="1"/>
</dbReference>
<proteinExistence type="inferred from homology"/>
<accession>A0A815G3I3</accession>
<dbReference type="Proteomes" id="UP000663836">
    <property type="component" value="Unassembled WGS sequence"/>
</dbReference>
<evidence type="ECO:0000256" key="2">
    <source>
        <dbReference type="ARBA" id="ARBA00022690"/>
    </source>
</evidence>
<evidence type="ECO:0000313" key="5">
    <source>
        <dbReference type="EMBL" id="CAF4206009.1"/>
    </source>
</evidence>
<dbReference type="GO" id="GO:0004867">
    <property type="term" value="F:serine-type endopeptidase inhibitor activity"/>
    <property type="evidence" value="ECO:0007669"/>
    <property type="project" value="UniProtKB-KW"/>
</dbReference>
<dbReference type="Pfam" id="PF09619">
    <property type="entry name" value="YscW"/>
    <property type="match status" value="1"/>
</dbReference>
<gene>
    <name evidence="5" type="ORF">JBS370_LOCUS36757</name>
    <name evidence="4" type="ORF">ZHD862_LOCUS29672</name>
</gene>
<keyword evidence="3" id="KW-0722">Serine protease inhibitor</keyword>
<organism evidence="4 6">
    <name type="scientific">Rotaria sordida</name>
    <dbReference type="NCBI Taxonomy" id="392033"/>
    <lineage>
        <taxon>Eukaryota</taxon>
        <taxon>Metazoa</taxon>
        <taxon>Spiralia</taxon>
        <taxon>Gnathifera</taxon>
        <taxon>Rotifera</taxon>
        <taxon>Eurotatoria</taxon>
        <taxon>Bdelloidea</taxon>
        <taxon>Philodinida</taxon>
        <taxon>Philodinidae</taxon>
        <taxon>Rotaria</taxon>
    </lineage>
</organism>
<dbReference type="Gene3D" id="3.30.10.10">
    <property type="entry name" value="Trypsin Inhibitor V, subunit A"/>
    <property type="match status" value="1"/>
</dbReference>
<reference evidence="4" key="1">
    <citation type="submission" date="2021-02" db="EMBL/GenBank/DDBJ databases">
        <authorList>
            <person name="Nowell W R."/>
        </authorList>
    </citation>
    <scope>NUCLEOTIDE SEQUENCE</scope>
</reference>
<dbReference type="EMBL" id="CAJOBD010015153">
    <property type="protein sequence ID" value="CAF4206009.1"/>
    <property type="molecule type" value="Genomic_DNA"/>
</dbReference>
<keyword evidence="2" id="KW-0646">Protease inhibitor</keyword>
<evidence type="ECO:0000256" key="3">
    <source>
        <dbReference type="ARBA" id="ARBA00022900"/>
    </source>
</evidence>
<evidence type="ECO:0000313" key="4">
    <source>
        <dbReference type="EMBL" id="CAF1333808.1"/>
    </source>
</evidence>
<dbReference type="PRINTS" id="PR00292">
    <property type="entry name" value="POTATOINHBTR"/>
</dbReference>
<comment type="caution">
    <text evidence="4">The sequence shown here is derived from an EMBL/GenBank/DDBJ whole genome shotgun (WGS) entry which is preliminary data.</text>
</comment>
<dbReference type="PANTHER" id="PTHR33091:SF69">
    <property type="entry name" value="INHIBITOR OF TRYPSIN AND HAGEMAN FACTOR-LIKE"/>
    <property type="match status" value="1"/>
</dbReference>
<name>A0A815G3I3_9BILA</name>
<dbReference type="InterPro" id="IPR000864">
    <property type="entry name" value="Prot_inh_pot1"/>
</dbReference>
<evidence type="ECO:0000313" key="6">
    <source>
        <dbReference type="Proteomes" id="UP000663864"/>
    </source>
</evidence>
<dbReference type="PANTHER" id="PTHR33091">
    <property type="entry name" value="PROTEIN, PUTATIVE, EXPRESSED-RELATED"/>
    <property type="match status" value="1"/>
</dbReference>
<sequence length="212" mass="23144">AYVTNKFYLAISIICFVAINDGAKVSKGTQNIILTGRVTFPEGSPTPVEPDGKLTVELQDTSRADAPAKVIARGTSKVTKFPVVFGIKYSSNQITPGHTYSLHANIKNKKNELLYTNDVRILVTPLNVNRKKPIEVPVILVKKANPGSKKSQWPELVGKKGNEAVQIIKKETGFTNVVLIKEGSPVTMDYNTARVRIAVNKQGIVTQTPMIS</sequence>
<dbReference type="Pfam" id="PF00280">
    <property type="entry name" value="potato_inhibit"/>
    <property type="match status" value="1"/>
</dbReference>
<evidence type="ECO:0000256" key="1">
    <source>
        <dbReference type="ARBA" id="ARBA00008210"/>
    </source>
</evidence>
<comment type="similarity">
    <text evidence="1">Belongs to the protease inhibitor I13 (potato type I serine protease inhibitor) family.</text>
</comment>
<feature type="non-terminal residue" evidence="4">
    <location>
        <position position="212"/>
    </location>
</feature>
<dbReference type="GO" id="GO:0009611">
    <property type="term" value="P:response to wounding"/>
    <property type="evidence" value="ECO:0007669"/>
    <property type="project" value="InterPro"/>
</dbReference>
<dbReference type="Proteomes" id="UP000663864">
    <property type="component" value="Unassembled WGS sequence"/>
</dbReference>